<evidence type="ECO:0000313" key="5">
    <source>
        <dbReference type="Proteomes" id="UP000278036"/>
    </source>
</evidence>
<dbReference type="Proteomes" id="UP000274097">
    <property type="component" value="Unassembled WGS sequence"/>
</dbReference>
<keyword evidence="4" id="KW-1185">Reference proteome</keyword>
<evidence type="ECO:0000256" key="1">
    <source>
        <dbReference type="SAM" id="SignalP"/>
    </source>
</evidence>
<dbReference type="AlphaFoldDB" id="A0A3A9JHE8"/>
<accession>A0A3A9JHE8</accession>
<dbReference type="RefSeq" id="WP_120638342.1">
    <property type="nucleotide sequence ID" value="NZ_RAQU01000054.1"/>
</dbReference>
<sequence>MVQITRRTTMLLGVLLAPAAAGAEEKPPPLSSAQVALFETPHLAGILAPLKLDYAFRREEEGHPAVTDRITLDVRRVEENGRHDVYPEFLTGERRIHYPPAMGFLGNPLLLFALDRDTRELSAATGGSVNWFRGRFRAALLEKATLRHGQVPAAGQQAPVQATMVELTPFENERRAGRFQTLRYVFTLSDAVPGGIIDMRSTVLAGPDGPAVTESITFEGARAP</sequence>
<evidence type="ECO:0000313" key="4">
    <source>
        <dbReference type="Proteomes" id="UP000274097"/>
    </source>
</evidence>
<name>A0A3A9JHE8_9PROT</name>
<reference evidence="2 5" key="1">
    <citation type="submission" date="2018-09" db="EMBL/GenBank/DDBJ databases">
        <title>Roseomonas sp. nov., isolated from feces of Tibetan antelopes in the Qinghai-Tibet plateau, China.</title>
        <authorList>
            <person name="Tian Z."/>
        </authorList>
    </citation>
    <scope>NUCLEOTIDE SEQUENCE [LARGE SCALE GENOMIC DNA]</scope>
    <source>
        <strain evidence="3 4">Z23</strain>
        <strain evidence="2 5">Z24</strain>
    </source>
</reference>
<comment type="caution">
    <text evidence="2">The sequence shown here is derived from an EMBL/GenBank/DDBJ whole genome shotgun (WGS) entry which is preliminary data.</text>
</comment>
<dbReference type="EMBL" id="RFLX01000022">
    <property type="protein sequence ID" value="RMI19273.1"/>
    <property type="molecule type" value="Genomic_DNA"/>
</dbReference>
<keyword evidence="1" id="KW-0732">Signal</keyword>
<dbReference type="EMBL" id="RAQU01000054">
    <property type="protein sequence ID" value="RKK04163.1"/>
    <property type="molecule type" value="Genomic_DNA"/>
</dbReference>
<dbReference type="Proteomes" id="UP000278036">
    <property type="component" value="Unassembled WGS sequence"/>
</dbReference>
<dbReference type="InParanoid" id="A0A3A9JHE8"/>
<gene>
    <name evidence="2" type="ORF">D6Z83_10905</name>
    <name evidence="3" type="ORF">EBE87_21270</name>
</gene>
<organism evidence="2 5">
    <name type="scientific">Teichococcus wenyumeiae</name>
    <dbReference type="NCBI Taxonomy" id="2478470"/>
    <lineage>
        <taxon>Bacteria</taxon>
        <taxon>Pseudomonadati</taxon>
        <taxon>Pseudomonadota</taxon>
        <taxon>Alphaproteobacteria</taxon>
        <taxon>Acetobacterales</taxon>
        <taxon>Roseomonadaceae</taxon>
        <taxon>Roseomonas</taxon>
    </lineage>
</organism>
<proteinExistence type="predicted"/>
<protein>
    <submittedName>
        <fullName evidence="2">Uncharacterized protein</fullName>
    </submittedName>
</protein>
<dbReference type="OrthoDB" id="5801444at2"/>
<feature type="signal peptide" evidence="1">
    <location>
        <begin position="1"/>
        <end position="23"/>
    </location>
</feature>
<evidence type="ECO:0000313" key="3">
    <source>
        <dbReference type="EMBL" id="RMI19273.1"/>
    </source>
</evidence>
<evidence type="ECO:0000313" key="2">
    <source>
        <dbReference type="EMBL" id="RKK04163.1"/>
    </source>
</evidence>
<feature type="chain" id="PRO_5017220693" evidence="1">
    <location>
        <begin position="24"/>
        <end position="224"/>
    </location>
</feature>